<sequence length="73" mass="8133">MWAAKGQPAADTEVVVFKGRNVSLPCTVTPSNTQFVLEWVKSGYGPMYTLLSPQGEHHRAFGYEIAYLTERLS</sequence>
<keyword evidence="3" id="KW-1185">Reference proteome</keyword>
<proteinExistence type="predicted"/>
<organism evidence="2 3">
    <name type="scientific">Trichuris trichiura</name>
    <name type="common">Whipworm</name>
    <name type="synonym">Trichocephalus trichiurus</name>
    <dbReference type="NCBI Taxonomy" id="36087"/>
    <lineage>
        <taxon>Eukaryota</taxon>
        <taxon>Metazoa</taxon>
        <taxon>Ecdysozoa</taxon>
        <taxon>Nematoda</taxon>
        <taxon>Enoplea</taxon>
        <taxon>Dorylaimia</taxon>
        <taxon>Trichinellida</taxon>
        <taxon>Trichuridae</taxon>
        <taxon>Trichuris</taxon>
    </lineage>
</organism>
<evidence type="ECO:0000313" key="3">
    <source>
        <dbReference type="Proteomes" id="UP000030665"/>
    </source>
</evidence>
<dbReference type="SUPFAM" id="SSF48726">
    <property type="entry name" value="Immunoglobulin"/>
    <property type="match status" value="1"/>
</dbReference>
<dbReference type="OrthoDB" id="10319058at2759"/>
<dbReference type="InterPro" id="IPR007110">
    <property type="entry name" value="Ig-like_dom"/>
</dbReference>
<reference evidence="2" key="1">
    <citation type="submission" date="2014-01" db="EMBL/GenBank/DDBJ databases">
        <authorList>
            <person name="Aslett M."/>
        </authorList>
    </citation>
    <scope>NUCLEOTIDE SEQUENCE</scope>
</reference>
<accession>A0A077Z3A7</accession>
<reference evidence="2" key="2">
    <citation type="submission" date="2014-03" db="EMBL/GenBank/DDBJ databases">
        <title>The whipworm genome and dual-species transcriptomics of an intimate host-pathogen interaction.</title>
        <authorList>
            <person name="Foth B.J."/>
            <person name="Tsai I.J."/>
            <person name="Reid A.J."/>
            <person name="Bancroft A.J."/>
            <person name="Nichol S."/>
            <person name="Tracey A."/>
            <person name="Holroyd N."/>
            <person name="Cotton J.A."/>
            <person name="Stanley E.J."/>
            <person name="Zarowiecki M."/>
            <person name="Liu J.Z."/>
            <person name="Huckvale T."/>
            <person name="Cooper P.J."/>
            <person name="Grencis R.K."/>
            <person name="Berriman M."/>
        </authorList>
    </citation>
    <scope>NUCLEOTIDE SEQUENCE [LARGE SCALE GENOMIC DNA]</scope>
</reference>
<dbReference type="AlphaFoldDB" id="A0A077Z3A7"/>
<evidence type="ECO:0000259" key="1">
    <source>
        <dbReference type="PROSITE" id="PS50835"/>
    </source>
</evidence>
<name>A0A077Z3A7_TRITR</name>
<dbReference type="PROSITE" id="PS50835">
    <property type="entry name" value="IG_LIKE"/>
    <property type="match status" value="1"/>
</dbReference>
<evidence type="ECO:0000313" key="2">
    <source>
        <dbReference type="EMBL" id="CDW54992.1"/>
    </source>
</evidence>
<dbReference type="InterPro" id="IPR036179">
    <property type="entry name" value="Ig-like_dom_sf"/>
</dbReference>
<protein>
    <recommendedName>
        <fullName evidence="1">Ig-like domain-containing protein</fullName>
    </recommendedName>
</protein>
<dbReference type="Gene3D" id="2.60.40.10">
    <property type="entry name" value="Immunoglobulins"/>
    <property type="match status" value="1"/>
</dbReference>
<feature type="domain" description="Ig-like" evidence="1">
    <location>
        <begin position="8"/>
        <end position="73"/>
    </location>
</feature>
<gene>
    <name evidence="2" type="ORF">TTRE_0000326301</name>
</gene>
<dbReference type="EMBL" id="HG805929">
    <property type="protein sequence ID" value="CDW54992.1"/>
    <property type="molecule type" value="Genomic_DNA"/>
</dbReference>
<dbReference type="InterPro" id="IPR013783">
    <property type="entry name" value="Ig-like_fold"/>
</dbReference>
<dbReference type="Proteomes" id="UP000030665">
    <property type="component" value="Unassembled WGS sequence"/>
</dbReference>